<dbReference type="Pfam" id="PF03050">
    <property type="entry name" value="DDE_Tnp_IS66"/>
    <property type="match status" value="1"/>
</dbReference>
<reference key="1">
    <citation type="submission" date="2008-12" db="EMBL/GenBank/DDBJ databases">
        <title>Complete genome sequence of Rhodobacter capsulatus SB1003.</title>
        <authorList>
            <person name="Strnad H."/>
            <person name="Lapidus A."/>
            <person name="Vlcek C."/>
            <person name="Ulbrich P."/>
            <person name="Paces J."/>
            <person name="Maltsev N."/>
            <person name="Kumar V."/>
            <person name="Kogan Y."/>
            <person name="Milgram A."/>
            <person name="Rebrekov D."/>
            <person name="Mazur M."/>
            <person name="Cox R."/>
            <person name="Kyrpides N."/>
            <person name="Kolar M."/>
            <person name="Sachova J."/>
            <person name="Ridl J."/>
            <person name="Ivanova N."/>
            <person name="Kapatral V."/>
            <person name="Los T."/>
            <person name="Lykidis A."/>
            <person name="Mikhailova N."/>
            <person name="Reznik G."/>
            <person name="Vasieva O."/>
            <person name="Fonstein M."/>
            <person name="Paces V."/>
            <person name="Haselkorn R."/>
        </authorList>
    </citation>
    <scope>NUCLEOTIDE SEQUENCE</scope>
    <source>
        <strain>SB1003</strain>
    </source>
</reference>
<keyword evidence="1" id="KW-0175">Coiled coil</keyword>
<accession>D5ASI2</accession>
<dbReference type="InterPro" id="IPR004291">
    <property type="entry name" value="Transposase_IS66_central"/>
</dbReference>
<dbReference type="eggNOG" id="COG2433">
    <property type="taxonomic scope" value="Bacteria"/>
</dbReference>
<organism evidence="5 6">
    <name type="scientific">Rhodobacter capsulatus (strain ATCC BAA-309 / NBRC 16581 / SB1003)</name>
    <dbReference type="NCBI Taxonomy" id="272942"/>
    <lineage>
        <taxon>Bacteria</taxon>
        <taxon>Pseudomonadati</taxon>
        <taxon>Pseudomonadota</taxon>
        <taxon>Alphaproteobacteria</taxon>
        <taxon>Rhodobacterales</taxon>
        <taxon>Rhodobacter group</taxon>
        <taxon>Rhodobacter</taxon>
    </lineage>
</organism>
<reference evidence="5 6" key="2">
    <citation type="journal article" date="2010" name="J. Bacteriol.">
        <title>Complete genome sequence of the photosynthetic purple nonsulfur bacterium Rhodobacter capsulatus SB 1003.</title>
        <authorList>
            <person name="Strnad H."/>
            <person name="Lapidus A."/>
            <person name="Paces J."/>
            <person name="Ulbrich P."/>
            <person name="Vlcek C."/>
            <person name="Paces V."/>
            <person name="Haselkorn R."/>
        </authorList>
    </citation>
    <scope>NUCLEOTIDE SEQUENCE [LARGE SCALE GENOMIC DNA]</scope>
    <source>
        <strain evidence="6">ATCC BAA-309 / NBRC 16581 / SB1003</strain>
    </source>
</reference>
<dbReference type="NCBIfam" id="NF033517">
    <property type="entry name" value="transpos_IS66"/>
    <property type="match status" value="1"/>
</dbReference>
<gene>
    <name evidence="5" type="ordered locus">RCAP_rcc01323</name>
</gene>
<evidence type="ECO:0000259" key="3">
    <source>
        <dbReference type="Pfam" id="PF03050"/>
    </source>
</evidence>
<evidence type="ECO:0000259" key="4">
    <source>
        <dbReference type="Pfam" id="PF13817"/>
    </source>
</evidence>
<proteinExistence type="predicted"/>
<feature type="coiled-coil region" evidence="1">
    <location>
        <begin position="44"/>
        <end position="71"/>
    </location>
</feature>
<dbReference type="Pfam" id="PF13817">
    <property type="entry name" value="DDE_Tnp_IS66_C"/>
    <property type="match status" value="1"/>
</dbReference>
<feature type="domain" description="Transposase IS66 central" evidence="3">
    <location>
        <begin position="197"/>
        <end position="484"/>
    </location>
</feature>
<evidence type="ECO:0000313" key="6">
    <source>
        <dbReference type="Proteomes" id="UP000002361"/>
    </source>
</evidence>
<dbReference type="HOGENOM" id="CLU_023034_0_2_5"/>
<feature type="compositionally biased region" description="Basic residues" evidence="2">
    <location>
        <begin position="107"/>
        <end position="118"/>
    </location>
</feature>
<feature type="compositionally biased region" description="Acidic residues" evidence="2">
    <location>
        <begin position="84"/>
        <end position="103"/>
    </location>
</feature>
<feature type="domain" description="Transposase IS66 C-terminal" evidence="4">
    <location>
        <begin position="491"/>
        <end position="529"/>
    </location>
</feature>
<keyword evidence="6" id="KW-1185">Reference proteome</keyword>
<evidence type="ECO:0000256" key="2">
    <source>
        <dbReference type="SAM" id="MobiDB-lite"/>
    </source>
</evidence>
<feature type="region of interest" description="Disordered" evidence="2">
    <location>
        <begin position="78"/>
        <end position="119"/>
    </location>
</feature>
<protein>
    <submittedName>
        <fullName evidence="5">Transposase, IS66 family</fullName>
    </submittedName>
</protein>
<name>D5ASI2_RHOCB</name>
<evidence type="ECO:0000256" key="1">
    <source>
        <dbReference type="SAM" id="Coils"/>
    </source>
</evidence>
<evidence type="ECO:0000313" key="5">
    <source>
        <dbReference type="EMBL" id="ADE85073.1"/>
    </source>
</evidence>
<dbReference type="InterPro" id="IPR052344">
    <property type="entry name" value="Transposase-related"/>
</dbReference>
<dbReference type="EMBL" id="CP001312">
    <property type="protein sequence ID" value="ADE85073.1"/>
    <property type="molecule type" value="Genomic_DNA"/>
</dbReference>
<dbReference type="InterPro" id="IPR039552">
    <property type="entry name" value="IS66_C"/>
</dbReference>
<dbReference type="KEGG" id="rcp:RCAP_rcc01323"/>
<dbReference type="PANTHER" id="PTHR33678:SF1">
    <property type="entry name" value="BLL1576 PROTEIN"/>
    <property type="match status" value="1"/>
</dbReference>
<dbReference type="PANTHER" id="PTHR33678">
    <property type="entry name" value="BLL1576 PROTEIN"/>
    <property type="match status" value="1"/>
</dbReference>
<dbReference type="STRING" id="272942.RCAP_rcc01323"/>
<dbReference type="AlphaFoldDB" id="D5ASI2"/>
<dbReference type="Proteomes" id="UP000002361">
    <property type="component" value="Chromosome"/>
</dbReference>
<sequence length="547" mass="62167">MAEIIMEISDLLDALPHSCEEVKRGIQECLIDAHVEFEAVVDRENAAERRIVKLKKDLRYQKEQLNLLRHQTFCGSSDNNFLGADDDEDDVPDDDVEEEEEEEQKPRKGKQKQKRPKNIKTEVYKHFPEETHCSCGAKLKTLGSWTSSRLRVVREHFVLEKHVHYSRGCNCSAACKEHAPYNAHATGYIMAGRTLDAKFVINAVCQHFYEHSTDFRAERRYHDNGCNVARSTLGRNATHIAEKLEPLWEEVWKHVTAGPVVHMDETPLRVIPTEKGRGKCIKGTLWAIHRDERGWGGDPHPAIYFEYDPSRGGHVAERMLEGALSQVVQVDGYKGYNVIRRAPGKNAGFTLARCMAHVRRKFTDAEKAAPSTCAKRVIKALKTVYAVEERVFGRSPEERQAVRVAEALPVLEKIRADMLRIEPTLAKGNLKTAANYFLAAWDDMIRYVLDGRIAIDNNPVERGMRPVALTKKNSLFAGNHEAAKKWALFNTLIETARLNGVNPFRYLNWVVDQIELSRELTDYSQLMPWHCKAALGDAEDPSENMVA</sequence>